<evidence type="ECO:0000256" key="6">
    <source>
        <dbReference type="ARBA" id="ARBA00022840"/>
    </source>
</evidence>
<proteinExistence type="inferred from homology"/>
<evidence type="ECO:0000256" key="10">
    <source>
        <dbReference type="ARBA" id="ARBA00047552"/>
    </source>
</evidence>
<dbReference type="Gene3D" id="1.10.730.10">
    <property type="entry name" value="Isoleucyl-tRNA Synthetase, Domain 1"/>
    <property type="match status" value="1"/>
</dbReference>
<dbReference type="RefSeq" id="WP_090446823.1">
    <property type="nucleotide sequence ID" value="NZ_FOHU01000031.1"/>
</dbReference>
<dbReference type="AlphaFoldDB" id="A0A1I0H4Q8"/>
<keyword evidence="8 12" id="KW-0175">Coiled coil</keyword>
<dbReference type="GO" id="GO:0005829">
    <property type="term" value="C:cytosol"/>
    <property type="evidence" value="ECO:0007669"/>
    <property type="project" value="TreeGrafter"/>
</dbReference>
<dbReference type="Gene3D" id="3.40.50.620">
    <property type="entry name" value="HUPs"/>
    <property type="match status" value="2"/>
</dbReference>
<comment type="similarity">
    <text evidence="11 12">Belongs to the class-I aminoacyl-tRNA synthetase family. ValS type 1 subfamily.</text>
</comment>
<dbReference type="InterPro" id="IPR009080">
    <property type="entry name" value="tRNAsynth_Ia_anticodon-bd"/>
</dbReference>
<sequence length="883" mass="102375">MLNNLPKNYDPKDFEDRIYQHWMEKDYFRAEVNPEKKSYSIVLPPPNITGQLHLGHALDQTLQDVLIRFKRMQGHEALWLPGTDHASIATEVKVVEKIKKEEGLSKQEVGRDGFLDRAWQWRDEYGRVIVDQMKKLGNSCDWSRERFTMDEGCNNAVTEVFIQLYEKGLIYRGNRIINWCPDCKTSLSDAEVEHEEKNGFFWHVNYPIKDSDEFIEIATTRPETMLGDTAIAVHPEDERFSHLIGKTAILPLMDREIPIIADDYVDPAFGTGAVKITPAHDPNDFEVGLRHNLPQINVMKENASINANGGKYEGMGRYEARKQIVKDLEELGLLVHTKERAHSVGQCYRCDTVVEPITSDQWFVKMEPLAGPAIEAVKNSKIKFVPQRFDKIYLHWLENIKDWCISRQLWWGHRIPAYYCQDCGELVVTREAPSKCGKCSSSDFKQDEDVLDTWFSSALWPFSTLGWPEKTKELEYFYPTDVLVTGYDIIFFWVVRMAFSGIEFMEDIPFKHVFVHGLVRDAEGRKMSKSLGNGVDPLEVIDEYGADALRYTLIAGNSPGNDIRFQIERIEASRNFANKLWNATRFVLMNLDERKITFDEVKDNLNTADHWIISRLNEVSKEITDNMEKFELGLALQKIYDFTWNEYCDWYIELTKTRLYGEDLERKAAAQYTLTYVLENILKLLHPFMPFITEEIWQSIPNTGESVMVSQWPKYKEDERNHQAEEKMNLIMEAIKNIRNIRAEMNVAPSRRAKLMVFTSKEEMQTIIEEGKQYFTALAGISEIEFAQNKASIPSDAVSTVVQGAELFLPLEDLIDIEKEIERLEKEKAKLQGEIKRVEGKLSNEGFTKKAPPHLIQEERQKGEKYQEMLDIVLERLETLKNK</sequence>
<dbReference type="EC" id="6.1.1.9" evidence="12"/>
<dbReference type="OrthoDB" id="9810365at2"/>
<evidence type="ECO:0000313" key="17">
    <source>
        <dbReference type="Proteomes" id="UP000199568"/>
    </source>
</evidence>
<dbReference type="GO" id="GO:0006438">
    <property type="term" value="P:valyl-tRNA aminoacylation"/>
    <property type="evidence" value="ECO:0007669"/>
    <property type="project" value="UniProtKB-UniRule"/>
</dbReference>
<dbReference type="FunFam" id="3.40.50.620:FF:000098">
    <property type="entry name" value="Valine--tRNA ligase"/>
    <property type="match status" value="1"/>
</dbReference>
<dbReference type="FunFam" id="1.10.287.380:FF:000001">
    <property type="entry name" value="Valine--tRNA ligase"/>
    <property type="match status" value="1"/>
</dbReference>
<name>A0A1I0H4Q8_9FIRM</name>
<feature type="domain" description="Methionyl/Valyl/Leucyl/Isoleucyl-tRNA synthetase anticodon-binding" evidence="14">
    <location>
        <begin position="609"/>
        <end position="755"/>
    </location>
</feature>
<dbReference type="GO" id="GO:0004832">
    <property type="term" value="F:valine-tRNA ligase activity"/>
    <property type="evidence" value="ECO:0007669"/>
    <property type="project" value="UniProtKB-UniRule"/>
</dbReference>
<dbReference type="InterPro" id="IPR014729">
    <property type="entry name" value="Rossmann-like_a/b/a_fold"/>
</dbReference>
<feature type="binding site" evidence="12">
    <location>
        <position position="529"/>
    </location>
    <ligand>
        <name>ATP</name>
        <dbReference type="ChEBI" id="CHEBI:30616"/>
    </ligand>
</feature>
<feature type="coiled-coil region" evidence="12">
    <location>
        <begin position="814"/>
        <end position="883"/>
    </location>
</feature>
<dbReference type="NCBIfam" id="TIGR00422">
    <property type="entry name" value="valS"/>
    <property type="match status" value="1"/>
</dbReference>
<dbReference type="InterPro" id="IPR010978">
    <property type="entry name" value="tRNA-bd_arm"/>
</dbReference>
<protein>
    <recommendedName>
        <fullName evidence="12">Valine--tRNA ligase</fullName>
        <ecNumber evidence="12">6.1.1.9</ecNumber>
    </recommendedName>
    <alternativeName>
        <fullName evidence="12">Valyl-tRNA synthetase</fullName>
        <shortName evidence="12">ValRS</shortName>
    </alternativeName>
</protein>
<evidence type="ECO:0000256" key="12">
    <source>
        <dbReference type="HAMAP-Rule" id="MF_02004"/>
    </source>
</evidence>
<dbReference type="FunFam" id="3.90.740.10:FF:000005">
    <property type="entry name" value="Valine--tRNA ligase, mitochondrial"/>
    <property type="match status" value="1"/>
</dbReference>
<accession>A0A1I0H4Q8</accession>
<dbReference type="PROSITE" id="PS00178">
    <property type="entry name" value="AA_TRNA_LIGASE_I"/>
    <property type="match status" value="1"/>
</dbReference>
<dbReference type="Pfam" id="PF00133">
    <property type="entry name" value="tRNA-synt_1"/>
    <property type="match status" value="1"/>
</dbReference>
<keyword evidence="4 12" id="KW-0436">Ligase</keyword>
<evidence type="ECO:0000259" key="14">
    <source>
        <dbReference type="Pfam" id="PF08264"/>
    </source>
</evidence>
<dbReference type="InterPro" id="IPR009008">
    <property type="entry name" value="Val/Leu/Ile-tRNA-synth_edit"/>
</dbReference>
<dbReference type="Proteomes" id="UP000199568">
    <property type="component" value="Unassembled WGS sequence"/>
</dbReference>
<dbReference type="PANTHER" id="PTHR11946">
    <property type="entry name" value="VALYL-TRNA SYNTHETASES"/>
    <property type="match status" value="1"/>
</dbReference>
<evidence type="ECO:0000256" key="8">
    <source>
        <dbReference type="ARBA" id="ARBA00023054"/>
    </source>
</evidence>
<dbReference type="EMBL" id="FOHU01000031">
    <property type="protein sequence ID" value="SET77705.1"/>
    <property type="molecule type" value="Genomic_DNA"/>
</dbReference>
<dbReference type="FunFam" id="3.40.50.620:FF:000032">
    <property type="entry name" value="Valine--tRNA ligase"/>
    <property type="match status" value="1"/>
</dbReference>
<comment type="domain">
    <text evidence="12">The C-terminal coiled-coil domain is crucial for aminoacylation activity.</text>
</comment>
<feature type="short sequence motif" description="'KMSKS' region" evidence="12">
    <location>
        <begin position="526"/>
        <end position="530"/>
    </location>
</feature>
<gene>
    <name evidence="12" type="primary">valS</name>
    <name evidence="16" type="ORF">SAMN05660297_03473</name>
</gene>
<dbReference type="GO" id="GO:0002161">
    <property type="term" value="F:aminoacyl-tRNA deacylase activity"/>
    <property type="evidence" value="ECO:0007669"/>
    <property type="project" value="InterPro"/>
</dbReference>
<comment type="domain">
    <text evidence="12">ValRS has two distinct active sites: one for aminoacylation and one for editing. The misactivated threonine is translocated from the active site to the editing site.</text>
</comment>
<dbReference type="InterPro" id="IPR037118">
    <property type="entry name" value="Val-tRNA_synth_C_sf"/>
</dbReference>
<evidence type="ECO:0000259" key="13">
    <source>
        <dbReference type="Pfam" id="PF00133"/>
    </source>
</evidence>
<dbReference type="SUPFAM" id="SSF46589">
    <property type="entry name" value="tRNA-binding arm"/>
    <property type="match status" value="1"/>
</dbReference>
<dbReference type="InterPro" id="IPR033705">
    <property type="entry name" value="Anticodon_Ia_Val"/>
</dbReference>
<evidence type="ECO:0000256" key="3">
    <source>
        <dbReference type="ARBA" id="ARBA00022490"/>
    </source>
</evidence>
<evidence type="ECO:0000256" key="11">
    <source>
        <dbReference type="ARBA" id="ARBA00060830"/>
    </source>
</evidence>
<evidence type="ECO:0000256" key="9">
    <source>
        <dbReference type="ARBA" id="ARBA00023146"/>
    </source>
</evidence>
<keyword evidence="9 12" id="KW-0030">Aminoacyl-tRNA synthetase</keyword>
<feature type="short sequence motif" description="'HIGH' region" evidence="12">
    <location>
        <begin position="46"/>
        <end position="56"/>
    </location>
</feature>
<dbReference type="SUPFAM" id="SSF50677">
    <property type="entry name" value="ValRS/IleRS/LeuRS editing domain"/>
    <property type="match status" value="1"/>
</dbReference>
<organism evidence="16 17">
    <name type="scientific">Natronincola peptidivorans</name>
    <dbReference type="NCBI Taxonomy" id="426128"/>
    <lineage>
        <taxon>Bacteria</taxon>
        <taxon>Bacillati</taxon>
        <taxon>Bacillota</taxon>
        <taxon>Clostridia</taxon>
        <taxon>Peptostreptococcales</taxon>
        <taxon>Natronincolaceae</taxon>
        <taxon>Natronincola</taxon>
    </lineage>
</organism>
<dbReference type="SUPFAM" id="SSF47323">
    <property type="entry name" value="Anticodon-binding domain of a subclass of class I aminoacyl-tRNA synthetases"/>
    <property type="match status" value="1"/>
</dbReference>
<feature type="domain" description="Valyl-tRNA synthetase tRNA-binding arm" evidence="15">
    <location>
        <begin position="816"/>
        <end position="881"/>
    </location>
</feature>
<comment type="subunit">
    <text evidence="2 12">Monomer.</text>
</comment>
<dbReference type="CDD" id="cd00817">
    <property type="entry name" value="ValRS_core"/>
    <property type="match status" value="1"/>
</dbReference>
<evidence type="ECO:0000256" key="2">
    <source>
        <dbReference type="ARBA" id="ARBA00011245"/>
    </source>
</evidence>
<dbReference type="Gene3D" id="1.10.287.380">
    <property type="entry name" value="Valyl-tRNA synthetase, C-terminal domain"/>
    <property type="match status" value="1"/>
</dbReference>
<evidence type="ECO:0000313" key="16">
    <source>
        <dbReference type="EMBL" id="SET77705.1"/>
    </source>
</evidence>
<dbReference type="PANTHER" id="PTHR11946:SF93">
    <property type="entry name" value="VALINE--TRNA LIGASE, CHLOROPLASTIC_MITOCHONDRIAL 2"/>
    <property type="match status" value="1"/>
</dbReference>
<dbReference type="FunFam" id="1.10.730.10:FF:000014">
    <property type="entry name" value="Valine--tRNA ligase"/>
    <property type="match status" value="1"/>
</dbReference>
<dbReference type="NCBIfam" id="NF004349">
    <property type="entry name" value="PRK05729.1"/>
    <property type="match status" value="1"/>
</dbReference>
<dbReference type="Pfam" id="PF08264">
    <property type="entry name" value="Anticodon_1"/>
    <property type="match status" value="1"/>
</dbReference>
<dbReference type="HAMAP" id="MF_02004">
    <property type="entry name" value="Val_tRNA_synth_type1"/>
    <property type="match status" value="1"/>
</dbReference>
<keyword evidence="7 12" id="KW-0648">Protein biosynthesis</keyword>
<dbReference type="InterPro" id="IPR013155">
    <property type="entry name" value="M/V/L/I-tRNA-synth_anticd-bd"/>
</dbReference>
<keyword evidence="5 12" id="KW-0547">Nucleotide-binding</keyword>
<reference evidence="16 17" key="1">
    <citation type="submission" date="2016-10" db="EMBL/GenBank/DDBJ databases">
        <authorList>
            <person name="de Groot N.N."/>
        </authorList>
    </citation>
    <scope>NUCLEOTIDE SEQUENCE [LARGE SCALE GENOMIC DNA]</scope>
    <source>
        <strain evidence="16 17">DSM 18979</strain>
    </source>
</reference>
<comment type="catalytic activity">
    <reaction evidence="10 12">
        <text>tRNA(Val) + L-valine + ATP = L-valyl-tRNA(Val) + AMP + diphosphate</text>
        <dbReference type="Rhea" id="RHEA:10704"/>
        <dbReference type="Rhea" id="RHEA-COMP:9672"/>
        <dbReference type="Rhea" id="RHEA-COMP:9708"/>
        <dbReference type="ChEBI" id="CHEBI:30616"/>
        <dbReference type="ChEBI" id="CHEBI:33019"/>
        <dbReference type="ChEBI" id="CHEBI:57762"/>
        <dbReference type="ChEBI" id="CHEBI:78442"/>
        <dbReference type="ChEBI" id="CHEBI:78537"/>
        <dbReference type="ChEBI" id="CHEBI:456215"/>
        <dbReference type="EC" id="6.1.1.9"/>
    </reaction>
</comment>
<dbReference type="PRINTS" id="PR00986">
    <property type="entry name" value="TRNASYNTHVAL"/>
</dbReference>
<dbReference type="InterPro" id="IPR002303">
    <property type="entry name" value="Valyl-tRNA_ligase"/>
</dbReference>
<dbReference type="SUPFAM" id="SSF52374">
    <property type="entry name" value="Nucleotidylyl transferase"/>
    <property type="match status" value="1"/>
</dbReference>
<evidence type="ECO:0000256" key="7">
    <source>
        <dbReference type="ARBA" id="ARBA00022917"/>
    </source>
</evidence>
<dbReference type="Pfam" id="PF10458">
    <property type="entry name" value="Val_tRNA-synt_C"/>
    <property type="match status" value="1"/>
</dbReference>
<dbReference type="STRING" id="426128.SAMN05660297_03473"/>
<dbReference type="GO" id="GO:0005524">
    <property type="term" value="F:ATP binding"/>
    <property type="evidence" value="ECO:0007669"/>
    <property type="project" value="UniProtKB-UniRule"/>
</dbReference>
<dbReference type="CDD" id="cd07962">
    <property type="entry name" value="Anticodon_Ia_Val"/>
    <property type="match status" value="1"/>
</dbReference>
<dbReference type="InterPro" id="IPR019499">
    <property type="entry name" value="Val-tRNA_synth_tRNA-bd"/>
</dbReference>
<evidence type="ECO:0000259" key="15">
    <source>
        <dbReference type="Pfam" id="PF10458"/>
    </source>
</evidence>
<comment type="function">
    <text evidence="12">Catalyzes the attachment of valine to tRNA(Val). As ValRS can inadvertently accommodate and process structurally similar amino acids such as threonine, to avoid such errors, it has a 'posttransfer' editing activity that hydrolyzes mischarged Thr-tRNA(Val) in a tRNA-dependent manner.</text>
</comment>
<evidence type="ECO:0000256" key="1">
    <source>
        <dbReference type="ARBA" id="ARBA00004496"/>
    </source>
</evidence>
<comment type="subcellular location">
    <subcellularLocation>
        <location evidence="1 12">Cytoplasm</location>
    </subcellularLocation>
</comment>
<evidence type="ECO:0000256" key="4">
    <source>
        <dbReference type="ARBA" id="ARBA00022598"/>
    </source>
</evidence>
<keyword evidence="6 12" id="KW-0067">ATP-binding</keyword>
<feature type="domain" description="Aminoacyl-tRNA synthetase class Ia" evidence="13">
    <location>
        <begin position="18"/>
        <end position="565"/>
    </location>
</feature>
<keyword evidence="17" id="KW-1185">Reference proteome</keyword>
<evidence type="ECO:0000256" key="5">
    <source>
        <dbReference type="ARBA" id="ARBA00022741"/>
    </source>
</evidence>
<dbReference type="InterPro" id="IPR001412">
    <property type="entry name" value="aa-tRNA-synth_I_CS"/>
</dbReference>
<dbReference type="InterPro" id="IPR002300">
    <property type="entry name" value="aa-tRNA-synth_Ia"/>
</dbReference>
<keyword evidence="3 12" id="KW-0963">Cytoplasm</keyword>